<comment type="cofactor">
    <cofactor evidence="13">
        <name>Zn(2+)</name>
        <dbReference type="ChEBI" id="CHEBI:29105"/>
    </cofactor>
    <text evidence="13">Binds 1 zinc ion per subunit.</text>
</comment>
<evidence type="ECO:0000256" key="1">
    <source>
        <dbReference type="ARBA" id="ARBA00000757"/>
    </source>
</evidence>
<evidence type="ECO:0000256" key="12">
    <source>
        <dbReference type="PIRSR" id="PIRSR001480-1"/>
    </source>
</evidence>
<evidence type="ECO:0000256" key="7">
    <source>
        <dbReference type="ARBA" id="ARBA00022723"/>
    </source>
</evidence>
<evidence type="ECO:0000256" key="14">
    <source>
        <dbReference type="RuleBase" id="RU004189"/>
    </source>
</evidence>
<evidence type="ECO:0000256" key="4">
    <source>
        <dbReference type="ARBA" id="ARBA00010772"/>
    </source>
</evidence>
<dbReference type="PRINTS" id="PR00714">
    <property type="entry name" value="MAN6PISMRASE"/>
</dbReference>
<dbReference type="GO" id="GO:0008270">
    <property type="term" value="F:zinc ion binding"/>
    <property type="evidence" value="ECO:0007669"/>
    <property type="project" value="InterPro"/>
</dbReference>
<dbReference type="InterPro" id="IPR011051">
    <property type="entry name" value="RmlC_Cupin_sf"/>
</dbReference>
<evidence type="ECO:0000256" key="3">
    <source>
        <dbReference type="ARBA" id="ARBA00004666"/>
    </source>
</evidence>
<dbReference type="GO" id="GO:0004476">
    <property type="term" value="F:mannose-6-phosphate isomerase activity"/>
    <property type="evidence" value="ECO:0007669"/>
    <property type="project" value="UniProtKB-EC"/>
</dbReference>
<gene>
    <name evidence="18" type="ORF">CFD26_108548</name>
</gene>
<accession>A0A421DFM6</accession>
<evidence type="ECO:0000259" key="16">
    <source>
        <dbReference type="Pfam" id="PF20511"/>
    </source>
</evidence>
<feature type="domain" description="Phosphomannose isomerase type I helical insertion" evidence="17">
    <location>
        <begin position="68"/>
        <end position="154"/>
    </location>
</feature>
<dbReference type="Gene3D" id="2.60.120.10">
    <property type="entry name" value="Jelly Rolls"/>
    <property type="match status" value="2"/>
</dbReference>
<dbReference type="InterPro" id="IPR046457">
    <property type="entry name" value="PMI_typeI_cat"/>
</dbReference>
<reference evidence="18 19" key="1">
    <citation type="submission" date="2018-08" db="EMBL/GenBank/DDBJ databases">
        <title>Draft genome sequences of two Aspergillus turcosus clinical strains isolated from bronchoalveolar lavage fluid: one azole-susceptible and the other azole-resistant.</title>
        <authorList>
            <person name="Parent-Michaud M."/>
            <person name="Dufresne P.J."/>
            <person name="Fournier E."/>
            <person name="Martineau C."/>
            <person name="Moreira S."/>
            <person name="Perkins V."/>
            <person name="De Repentigny L."/>
            <person name="Dufresne S.F."/>
        </authorList>
    </citation>
    <scope>NUCLEOTIDE SEQUENCE [LARGE SCALE GENOMIC DNA]</scope>
    <source>
        <strain evidence="18">HMR AF 1038</strain>
    </source>
</reference>
<dbReference type="STRING" id="1245748.A0A421DFM6"/>
<comment type="catalytic activity">
    <reaction evidence="1">
        <text>D-mannose 6-phosphate = D-fructose 6-phosphate</text>
        <dbReference type="Rhea" id="RHEA:12356"/>
        <dbReference type="ChEBI" id="CHEBI:58735"/>
        <dbReference type="ChEBI" id="CHEBI:61527"/>
        <dbReference type="EC" id="5.3.1.8"/>
    </reaction>
</comment>
<dbReference type="InterPro" id="IPR046458">
    <property type="entry name" value="PMI_typeI_hel"/>
</dbReference>
<dbReference type="PIRSF" id="PIRSF001480">
    <property type="entry name" value="Mannose-6-phosphate_isomerase"/>
    <property type="match status" value="1"/>
</dbReference>
<evidence type="ECO:0000256" key="11">
    <source>
        <dbReference type="ARBA" id="ARBA00030762"/>
    </source>
</evidence>
<dbReference type="Pfam" id="PF20512">
    <property type="entry name" value="PMI_typeI_hel"/>
    <property type="match status" value="1"/>
</dbReference>
<feature type="domain" description="Phosphomannose isomerase type I C-terminal" evidence="15">
    <location>
        <begin position="237"/>
        <end position="284"/>
    </location>
</feature>
<name>A0A421DFM6_9EURO</name>
<dbReference type="PANTHER" id="PTHR10309:SF0">
    <property type="entry name" value="MANNOSE-6-PHOSPHATE ISOMERASE"/>
    <property type="match status" value="1"/>
</dbReference>
<dbReference type="InterPro" id="IPR014710">
    <property type="entry name" value="RmlC-like_jellyroll"/>
</dbReference>
<keyword evidence="9" id="KW-0413">Isomerase</keyword>
<dbReference type="PANTHER" id="PTHR10309">
    <property type="entry name" value="MANNOSE-6-PHOSPHATE ISOMERASE"/>
    <property type="match status" value="1"/>
</dbReference>
<dbReference type="Pfam" id="PF20511">
    <property type="entry name" value="PMI_typeI_cat"/>
    <property type="match status" value="1"/>
</dbReference>
<keyword evidence="8 13" id="KW-0862">Zinc</keyword>
<dbReference type="GO" id="GO:0005975">
    <property type="term" value="P:carbohydrate metabolic process"/>
    <property type="evidence" value="ECO:0007669"/>
    <property type="project" value="InterPro"/>
</dbReference>
<dbReference type="OrthoDB" id="6605218at2759"/>
<dbReference type="InterPro" id="IPR046456">
    <property type="entry name" value="PMI_typeI_C"/>
</dbReference>
<evidence type="ECO:0000256" key="10">
    <source>
        <dbReference type="ARBA" id="ARBA00029741"/>
    </source>
</evidence>
<comment type="caution">
    <text evidence="18">The sequence shown here is derived from an EMBL/GenBank/DDBJ whole genome shotgun (WGS) entry which is preliminary data.</text>
</comment>
<evidence type="ECO:0000256" key="6">
    <source>
        <dbReference type="ARBA" id="ARBA00018236"/>
    </source>
</evidence>
<comment type="similarity">
    <text evidence="4 14">Belongs to the mannose-6-phosphate isomerase type 1 family.</text>
</comment>
<keyword evidence="19" id="KW-1185">Reference proteome</keyword>
<dbReference type="SUPFAM" id="SSF51182">
    <property type="entry name" value="RmlC-like cupins"/>
    <property type="match status" value="1"/>
</dbReference>
<organism evidence="18 19">
    <name type="scientific">Aspergillus turcosus</name>
    <dbReference type="NCBI Taxonomy" id="1245748"/>
    <lineage>
        <taxon>Eukaryota</taxon>
        <taxon>Fungi</taxon>
        <taxon>Dikarya</taxon>
        <taxon>Ascomycota</taxon>
        <taxon>Pezizomycotina</taxon>
        <taxon>Eurotiomycetes</taxon>
        <taxon>Eurotiomycetidae</taxon>
        <taxon>Eurotiales</taxon>
        <taxon>Aspergillaceae</taxon>
        <taxon>Aspergillus</taxon>
        <taxon>Aspergillus subgen. Fumigati</taxon>
    </lineage>
</organism>
<sequence length="338" mass="37047">MFISLCSGRILLEITFIDSNPTDANHKPEMAIAMTPFEALCGFRPLGEIARFLIHIAPLRRIVGPAADECIIVASQDQRDPAKNESALRRAWEALLHAPPEQIIACTRELMSLIPCDDQDDRRFVPGLQLSTALIRRLHQQYPEDVGLFAVFFMNHVFLTPGEAIFVPPGEAHAYLSGDVVECMASSANTVRGGFTDKKKDLDTLIPMLSYSYRPPLKPRVFPVNPHVRSTKGAVSSVLYQSPADEFDVAKTDLFSLAAEVRLYPMDGPSLVVCIQGCGAIQAGPRMEKITFGSTLYIGAGAAVSIQNRGTEDLTIFQALYNPNKAKTGVINLANNEE</sequence>
<dbReference type="GO" id="GO:0005829">
    <property type="term" value="C:cytosol"/>
    <property type="evidence" value="ECO:0007669"/>
    <property type="project" value="TreeGrafter"/>
</dbReference>
<dbReference type="Pfam" id="PF01238">
    <property type="entry name" value="PMI_typeI_C"/>
    <property type="match status" value="1"/>
</dbReference>
<feature type="domain" description="Phosphomannose isomerase type I catalytic" evidence="16">
    <location>
        <begin position="20"/>
        <end position="46"/>
    </location>
</feature>
<dbReference type="GO" id="GO:0009298">
    <property type="term" value="P:GDP-mannose biosynthetic process"/>
    <property type="evidence" value="ECO:0007669"/>
    <property type="project" value="UniProtKB-UniPathway"/>
</dbReference>
<feature type="binding site" evidence="13">
    <location>
        <position position="29"/>
    </location>
    <ligand>
        <name>Zn(2+)</name>
        <dbReference type="ChEBI" id="CHEBI:29105"/>
    </ligand>
</feature>
<dbReference type="EMBL" id="NIDN02000010">
    <property type="protein sequence ID" value="RLM00918.1"/>
    <property type="molecule type" value="Genomic_DNA"/>
</dbReference>
<feature type="binding site" evidence="13">
    <location>
        <position position="173"/>
    </location>
    <ligand>
        <name>Zn(2+)</name>
        <dbReference type="ChEBI" id="CHEBI:29105"/>
    </ligand>
</feature>
<comment type="pathway">
    <text evidence="3">Nucleotide-sugar biosynthesis; GDP-alpha-D-mannose biosynthesis; alpha-D-mannose 1-phosphate from D-fructose 6-phosphate: step 1/2.</text>
</comment>
<dbReference type="UniPathway" id="UPA00126">
    <property type="reaction ID" value="UER00423"/>
</dbReference>
<dbReference type="InterPro" id="IPR001250">
    <property type="entry name" value="Man6P_Isoase-1"/>
</dbReference>
<evidence type="ECO:0000259" key="17">
    <source>
        <dbReference type="Pfam" id="PF20512"/>
    </source>
</evidence>
<evidence type="ECO:0000256" key="8">
    <source>
        <dbReference type="ARBA" id="ARBA00022833"/>
    </source>
</evidence>
<evidence type="ECO:0000256" key="9">
    <source>
        <dbReference type="ARBA" id="ARBA00023235"/>
    </source>
</evidence>
<dbReference type="EC" id="5.3.1.8" evidence="5"/>
<comment type="function">
    <text evidence="2">Involved in the synthesis of the GDP-mannose and dolichol-phosphate-mannose required for a number of critical mannosyl transfer reactions.</text>
</comment>
<dbReference type="AlphaFoldDB" id="A0A421DFM6"/>
<protein>
    <recommendedName>
        <fullName evidence="6">Mannose-6-phosphate isomerase</fullName>
        <ecNumber evidence="5">5.3.1.8</ecNumber>
    </recommendedName>
    <alternativeName>
        <fullName evidence="10">Phosphohexomutase</fullName>
    </alternativeName>
    <alternativeName>
        <fullName evidence="11">Phosphomannose isomerase</fullName>
    </alternativeName>
</protein>
<feature type="active site" evidence="12">
    <location>
        <position position="192"/>
    </location>
</feature>
<dbReference type="Gene3D" id="1.10.441.10">
    <property type="entry name" value="Phosphomannose Isomerase, domain 2"/>
    <property type="match status" value="1"/>
</dbReference>
<dbReference type="CDD" id="cd07011">
    <property type="entry name" value="cupin_PMI_type_I_N"/>
    <property type="match status" value="1"/>
</dbReference>
<proteinExistence type="inferred from homology"/>
<keyword evidence="7 13" id="KW-0479">Metal-binding</keyword>
<evidence type="ECO:0000313" key="19">
    <source>
        <dbReference type="Proteomes" id="UP000215289"/>
    </source>
</evidence>
<evidence type="ECO:0000313" key="18">
    <source>
        <dbReference type="EMBL" id="RLM00918.1"/>
    </source>
</evidence>
<evidence type="ECO:0000256" key="13">
    <source>
        <dbReference type="PIRSR" id="PIRSR001480-2"/>
    </source>
</evidence>
<evidence type="ECO:0000256" key="5">
    <source>
        <dbReference type="ARBA" id="ARBA00011956"/>
    </source>
</evidence>
<evidence type="ECO:0000259" key="15">
    <source>
        <dbReference type="Pfam" id="PF01238"/>
    </source>
</evidence>
<evidence type="ECO:0000256" key="2">
    <source>
        <dbReference type="ARBA" id="ARBA00002564"/>
    </source>
</evidence>
<dbReference type="Proteomes" id="UP000215289">
    <property type="component" value="Unassembled WGS sequence"/>
</dbReference>
<dbReference type="InterPro" id="IPR016305">
    <property type="entry name" value="Mannose-6-P_Isomerase"/>
</dbReference>
<dbReference type="NCBIfam" id="TIGR00218">
    <property type="entry name" value="manA"/>
    <property type="match status" value="1"/>
</dbReference>